<name>A0A1E3G730_9BACT</name>
<reference evidence="8" key="1">
    <citation type="submission" date="2016-04" db="EMBL/GenBank/DDBJ databases">
        <title>The genome sequence project of a novel Fervidobacterium isolate from a hot spring in Thailand.</title>
        <authorList>
            <person name="Gonzalez J.M."/>
            <person name="Cuecas A."/>
            <person name="Kanoksilapatham W."/>
        </authorList>
    </citation>
    <scope>NUCLEOTIDE SEQUENCE [LARGE SCALE GENOMIC DNA]</scope>
    <source>
        <strain evidence="8">FC2004</strain>
    </source>
</reference>
<evidence type="ECO:0000256" key="6">
    <source>
        <dbReference type="RuleBase" id="RU004466"/>
    </source>
</evidence>
<evidence type="ECO:0000313" key="8">
    <source>
        <dbReference type="Proteomes" id="UP000094570"/>
    </source>
</evidence>
<evidence type="ECO:0000256" key="5">
    <source>
        <dbReference type="ARBA" id="ARBA00022842"/>
    </source>
</evidence>
<organism evidence="7 8">
    <name type="scientific">Fervidobacterium thailandense</name>
    <dbReference type="NCBI Taxonomy" id="1008305"/>
    <lineage>
        <taxon>Bacteria</taxon>
        <taxon>Thermotogati</taxon>
        <taxon>Thermotogota</taxon>
        <taxon>Thermotogae</taxon>
        <taxon>Thermotogales</taxon>
        <taxon>Fervidobacteriaceae</taxon>
        <taxon>Fervidobacterium</taxon>
    </lineage>
</organism>
<gene>
    <name evidence="7" type="ORF">A4H02_01295</name>
</gene>
<evidence type="ECO:0000313" key="7">
    <source>
        <dbReference type="EMBL" id="ODN31418.1"/>
    </source>
</evidence>
<comment type="cofactor">
    <cofactor evidence="1">
        <name>Mg(2+)</name>
        <dbReference type="ChEBI" id="CHEBI:18420"/>
    </cofactor>
</comment>
<comment type="caution">
    <text evidence="7">The sequence shown here is derived from an EMBL/GenBank/DDBJ whole genome shotgun (WGS) entry which is preliminary data.</text>
</comment>
<accession>A0A1E3G730</accession>
<evidence type="ECO:0000256" key="4">
    <source>
        <dbReference type="ARBA" id="ARBA00022723"/>
    </source>
</evidence>
<dbReference type="STRING" id="1008305.A4H02_01295"/>
<dbReference type="Proteomes" id="UP000094570">
    <property type="component" value="Unassembled WGS sequence"/>
</dbReference>
<dbReference type="AlphaFoldDB" id="A0A1E3G730"/>
<keyword evidence="5" id="KW-0460">Magnesium</keyword>
<dbReference type="GO" id="GO:0008299">
    <property type="term" value="P:isoprenoid biosynthetic process"/>
    <property type="evidence" value="ECO:0007669"/>
    <property type="project" value="InterPro"/>
</dbReference>
<dbReference type="Gene3D" id="1.10.600.10">
    <property type="entry name" value="Farnesyl Diphosphate Synthase"/>
    <property type="match status" value="1"/>
</dbReference>
<keyword evidence="4" id="KW-0479">Metal-binding</keyword>
<dbReference type="SUPFAM" id="SSF48576">
    <property type="entry name" value="Terpenoid synthases"/>
    <property type="match status" value="1"/>
</dbReference>
<protein>
    <recommendedName>
        <fullName evidence="9">Polyprenyl synthetase family protein</fullName>
    </recommendedName>
</protein>
<dbReference type="PROSITE" id="PS00723">
    <property type="entry name" value="POLYPRENYL_SYNTHASE_1"/>
    <property type="match status" value="1"/>
</dbReference>
<dbReference type="RefSeq" id="WP_069292327.1">
    <property type="nucleotide sequence ID" value="NZ_CP140110.1"/>
</dbReference>
<dbReference type="GO" id="GO:0046872">
    <property type="term" value="F:metal ion binding"/>
    <property type="evidence" value="ECO:0007669"/>
    <property type="project" value="UniProtKB-KW"/>
</dbReference>
<comment type="similarity">
    <text evidence="2 6">Belongs to the FPP/GGPP synthase family.</text>
</comment>
<evidence type="ECO:0000256" key="1">
    <source>
        <dbReference type="ARBA" id="ARBA00001946"/>
    </source>
</evidence>
<sequence length="340" mass="38616">MIESNESFASLLERRIEKIVQELIIQVPEQLKTYIEVSKEFVMNSGKRLRPTLLLYSYLGYGGRNFEDALTLAAVVEIMHNFLLIHDDVIDDSNFRRGKPTVHVTIGNALRDEKLGKDVAIVIGDILSFHCIRYFALLSVDYLTLRRLIDAFSKCYVLTGFGQLLDIIYSGRIDEGAVDSEVPTEISCLKTAYYTFSYPLVFGYLLTGGNDSEEESRIIKFGEKVGIAFQYRDDIYGVFGGERKSTNDIQEGKFTALLQTALKLLPEAREEIIGLINRKDKLPEEIERIAEYIRNSGALDVVRKKIESLVSEGLKLLEELKISSEYKEKIKILVTRIAET</sequence>
<evidence type="ECO:0008006" key="9">
    <source>
        <dbReference type="Google" id="ProtNLM"/>
    </source>
</evidence>
<proteinExistence type="inferred from homology"/>
<keyword evidence="8" id="KW-1185">Reference proteome</keyword>
<dbReference type="GO" id="GO:0004659">
    <property type="term" value="F:prenyltransferase activity"/>
    <property type="evidence" value="ECO:0007669"/>
    <property type="project" value="InterPro"/>
</dbReference>
<dbReference type="EMBL" id="LWAF01000001">
    <property type="protein sequence ID" value="ODN31418.1"/>
    <property type="molecule type" value="Genomic_DNA"/>
</dbReference>
<dbReference type="InterPro" id="IPR008949">
    <property type="entry name" value="Isoprenoid_synthase_dom_sf"/>
</dbReference>
<evidence type="ECO:0000256" key="2">
    <source>
        <dbReference type="ARBA" id="ARBA00006706"/>
    </source>
</evidence>
<dbReference type="InterPro" id="IPR033749">
    <property type="entry name" value="Polyprenyl_synt_CS"/>
</dbReference>
<dbReference type="Pfam" id="PF00348">
    <property type="entry name" value="polyprenyl_synt"/>
    <property type="match status" value="1"/>
</dbReference>
<dbReference type="OrthoDB" id="9805316at2"/>
<keyword evidence="3 6" id="KW-0808">Transferase</keyword>
<evidence type="ECO:0000256" key="3">
    <source>
        <dbReference type="ARBA" id="ARBA00022679"/>
    </source>
</evidence>
<dbReference type="InterPro" id="IPR000092">
    <property type="entry name" value="Polyprenyl_synt"/>
</dbReference>
<dbReference type="SFLD" id="SFLDS00005">
    <property type="entry name" value="Isoprenoid_Synthase_Type_I"/>
    <property type="match status" value="1"/>
</dbReference>
<dbReference type="PANTHER" id="PTHR12001:SF85">
    <property type="entry name" value="SHORT CHAIN ISOPRENYL DIPHOSPHATE SYNTHASE"/>
    <property type="match status" value="1"/>
</dbReference>
<dbReference type="CDD" id="cd00685">
    <property type="entry name" value="Trans_IPPS_HT"/>
    <property type="match status" value="1"/>
</dbReference>
<dbReference type="PANTHER" id="PTHR12001">
    <property type="entry name" value="GERANYLGERANYL PYROPHOSPHATE SYNTHASE"/>
    <property type="match status" value="1"/>
</dbReference>